<name>A0ABP8VSC2_9MICO</name>
<accession>A0ABP8VSC2</accession>
<evidence type="ECO:0000313" key="2">
    <source>
        <dbReference type="EMBL" id="GAA4669503.1"/>
    </source>
</evidence>
<dbReference type="RefSeq" id="WP_345374142.1">
    <property type="nucleotide sequence ID" value="NZ_BAABLM010000002.1"/>
</dbReference>
<organism evidence="2 3">
    <name type="scientific">Frondihabitans cladoniiphilus</name>
    <dbReference type="NCBI Taxonomy" id="715785"/>
    <lineage>
        <taxon>Bacteria</taxon>
        <taxon>Bacillati</taxon>
        <taxon>Actinomycetota</taxon>
        <taxon>Actinomycetes</taxon>
        <taxon>Micrococcales</taxon>
        <taxon>Microbacteriaceae</taxon>
        <taxon>Frondihabitans</taxon>
    </lineage>
</organism>
<evidence type="ECO:0000256" key="1">
    <source>
        <dbReference type="SAM" id="MobiDB-lite"/>
    </source>
</evidence>
<keyword evidence="3" id="KW-1185">Reference proteome</keyword>
<protein>
    <submittedName>
        <fullName evidence="2">Uncharacterized protein</fullName>
    </submittedName>
</protein>
<reference evidence="3" key="1">
    <citation type="journal article" date="2019" name="Int. J. Syst. Evol. Microbiol.">
        <title>The Global Catalogue of Microorganisms (GCM) 10K type strain sequencing project: providing services to taxonomists for standard genome sequencing and annotation.</title>
        <authorList>
            <consortium name="The Broad Institute Genomics Platform"/>
            <consortium name="The Broad Institute Genome Sequencing Center for Infectious Disease"/>
            <person name="Wu L."/>
            <person name="Ma J."/>
        </authorList>
    </citation>
    <scope>NUCLEOTIDE SEQUENCE [LARGE SCALE GENOMIC DNA]</scope>
    <source>
        <strain evidence="3">JCM 18956</strain>
    </source>
</reference>
<feature type="region of interest" description="Disordered" evidence="1">
    <location>
        <begin position="1"/>
        <end position="73"/>
    </location>
</feature>
<proteinExistence type="predicted"/>
<dbReference type="EMBL" id="BAABLM010000002">
    <property type="protein sequence ID" value="GAA4669503.1"/>
    <property type="molecule type" value="Genomic_DNA"/>
</dbReference>
<dbReference type="Proteomes" id="UP001501295">
    <property type="component" value="Unassembled WGS sequence"/>
</dbReference>
<gene>
    <name evidence="2" type="ORF">GCM10025780_10910</name>
</gene>
<comment type="caution">
    <text evidence="2">The sequence shown here is derived from an EMBL/GenBank/DDBJ whole genome shotgun (WGS) entry which is preliminary data.</text>
</comment>
<sequence>MTEREETPAEARAKGKDVDGLKTLPGVHSPSGEEKAGTGEDLGDEGDDPEQAHAASDTYPRHRPVGGPPDRVH</sequence>
<evidence type="ECO:0000313" key="3">
    <source>
        <dbReference type="Proteomes" id="UP001501295"/>
    </source>
</evidence>
<feature type="compositionally biased region" description="Basic and acidic residues" evidence="1">
    <location>
        <begin position="1"/>
        <end position="20"/>
    </location>
</feature>